<keyword evidence="2" id="KW-1185">Reference proteome</keyword>
<comment type="caution">
    <text evidence="1">The sequence shown here is derived from an EMBL/GenBank/DDBJ whole genome shotgun (WGS) entry which is preliminary data.</text>
</comment>
<feature type="non-terminal residue" evidence="1">
    <location>
        <position position="61"/>
    </location>
</feature>
<evidence type="ECO:0000313" key="1">
    <source>
        <dbReference type="EMBL" id="KAJ9595571.1"/>
    </source>
</evidence>
<organism evidence="1 2">
    <name type="scientific">Diploptera punctata</name>
    <name type="common">Pacific beetle cockroach</name>
    <dbReference type="NCBI Taxonomy" id="6984"/>
    <lineage>
        <taxon>Eukaryota</taxon>
        <taxon>Metazoa</taxon>
        <taxon>Ecdysozoa</taxon>
        <taxon>Arthropoda</taxon>
        <taxon>Hexapoda</taxon>
        <taxon>Insecta</taxon>
        <taxon>Pterygota</taxon>
        <taxon>Neoptera</taxon>
        <taxon>Polyneoptera</taxon>
        <taxon>Dictyoptera</taxon>
        <taxon>Blattodea</taxon>
        <taxon>Blaberoidea</taxon>
        <taxon>Blaberidae</taxon>
        <taxon>Diplopterinae</taxon>
        <taxon>Diploptera</taxon>
    </lineage>
</organism>
<evidence type="ECO:0000313" key="2">
    <source>
        <dbReference type="Proteomes" id="UP001233999"/>
    </source>
</evidence>
<reference evidence="1" key="2">
    <citation type="submission" date="2023-05" db="EMBL/GenBank/DDBJ databases">
        <authorList>
            <person name="Fouks B."/>
        </authorList>
    </citation>
    <scope>NUCLEOTIDE SEQUENCE</scope>
    <source>
        <strain evidence="1">Stay&amp;Tobe</strain>
        <tissue evidence="1">Testes</tissue>
    </source>
</reference>
<sequence>HVLHPSRRTSGSSGTTHAYGNSKVVFTLDRYIIGITSTLALQSKTEIYLFRLLDCYILANT</sequence>
<dbReference type="EMBL" id="JASPKZ010002329">
    <property type="protein sequence ID" value="KAJ9595571.1"/>
    <property type="molecule type" value="Genomic_DNA"/>
</dbReference>
<accession>A0AAD8EMH1</accession>
<proteinExistence type="predicted"/>
<feature type="non-terminal residue" evidence="1">
    <location>
        <position position="1"/>
    </location>
</feature>
<dbReference type="Proteomes" id="UP001233999">
    <property type="component" value="Unassembled WGS sequence"/>
</dbReference>
<gene>
    <name evidence="1" type="ORF">L9F63_013239</name>
</gene>
<reference evidence="1" key="1">
    <citation type="journal article" date="2023" name="IScience">
        <title>Live-bearing cockroach genome reveals convergent evolutionary mechanisms linked to viviparity in insects and beyond.</title>
        <authorList>
            <person name="Fouks B."/>
            <person name="Harrison M.C."/>
            <person name="Mikhailova A.A."/>
            <person name="Marchal E."/>
            <person name="English S."/>
            <person name="Carruthers M."/>
            <person name="Jennings E.C."/>
            <person name="Chiamaka E.L."/>
            <person name="Frigard R.A."/>
            <person name="Pippel M."/>
            <person name="Attardo G.M."/>
            <person name="Benoit J.B."/>
            <person name="Bornberg-Bauer E."/>
            <person name="Tobe S.S."/>
        </authorList>
    </citation>
    <scope>NUCLEOTIDE SEQUENCE</scope>
    <source>
        <strain evidence="1">Stay&amp;Tobe</strain>
    </source>
</reference>
<protein>
    <submittedName>
        <fullName evidence="1">Uncharacterized protein</fullName>
    </submittedName>
</protein>
<dbReference type="AlphaFoldDB" id="A0AAD8EMH1"/>
<name>A0AAD8EMH1_DIPPU</name>